<dbReference type="Pfam" id="PF13242">
    <property type="entry name" value="Hydrolase_like"/>
    <property type="match status" value="1"/>
</dbReference>
<dbReference type="InterPro" id="IPR036412">
    <property type="entry name" value="HAD-like_sf"/>
</dbReference>
<dbReference type="PANTHER" id="PTHR19288:SF90">
    <property type="entry name" value="OS08G0542600 PROTEIN"/>
    <property type="match status" value="1"/>
</dbReference>
<comment type="caution">
    <text evidence="1">The sequence shown here is derived from an EMBL/GenBank/DDBJ whole genome shotgun (WGS) entry which is preliminary data.</text>
</comment>
<evidence type="ECO:0000313" key="1">
    <source>
        <dbReference type="EMBL" id="RST30974.1"/>
    </source>
</evidence>
<dbReference type="RefSeq" id="WP_126718808.1">
    <property type="nucleotide sequence ID" value="NZ_RWJF01000001.1"/>
</dbReference>
<sequence>MSGFLDALPARYSTVFCDIWGVVHDGGRLYPGACERLLGWKREGRSILLLTNAPRSEAAVERALDRIGLPRSAYDGVASSGEAGIAALQGRPVGFLGTAADRADYVGRGLEIVDEGYSELACAGLDERRNRPEQYGPDLERWAAAGVLMHCLNPDRIVMREGAEEACAGALADIYETLGGTVRWYGKPHAPIYDYALERAGRPPRENVLAIGDGLVTDVLGAARAGIDCVFVTGGIHGGRDFPADFATVHRLGHWQPVAVVAGLG</sequence>
<keyword evidence="2" id="KW-1185">Reference proteome</keyword>
<dbReference type="OrthoDB" id="9791073at2"/>
<dbReference type="InterPro" id="IPR006357">
    <property type="entry name" value="HAD-SF_hydro_IIA"/>
</dbReference>
<gene>
    <name evidence="1" type="ORF">HMF7854_09115</name>
</gene>
<dbReference type="PANTHER" id="PTHR19288">
    <property type="entry name" value="4-NITROPHENYLPHOSPHATASE-RELATED"/>
    <property type="match status" value="1"/>
</dbReference>
<organism evidence="1 2">
    <name type="scientific">Sphingomonas ginkgonis</name>
    <dbReference type="NCBI Taxonomy" id="2315330"/>
    <lineage>
        <taxon>Bacteria</taxon>
        <taxon>Pseudomonadati</taxon>
        <taxon>Pseudomonadota</taxon>
        <taxon>Alphaproteobacteria</taxon>
        <taxon>Sphingomonadales</taxon>
        <taxon>Sphingomonadaceae</taxon>
        <taxon>Sphingomonas</taxon>
    </lineage>
</organism>
<dbReference type="Proteomes" id="UP000274661">
    <property type="component" value="Unassembled WGS sequence"/>
</dbReference>
<dbReference type="Pfam" id="PF13344">
    <property type="entry name" value="Hydrolase_6"/>
    <property type="match status" value="1"/>
</dbReference>
<evidence type="ECO:0000313" key="2">
    <source>
        <dbReference type="Proteomes" id="UP000274661"/>
    </source>
</evidence>
<proteinExistence type="predicted"/>
<dbReference type="EMBL" id="RWJF01000001">
    <property type="protein sequence ID" value="RST30974.1"/>
    <property type="molecule type" value="Genomic_DNA"/>
</dbReference>
<dbReference type="Gene3D" id="3.40.50.1000">
    <property type="entry name" value="HAD superfamily/HAD-like"/>
    <property type="match status" value="2"/>
</dbReference>
<dbReference type="GO" id="GO:0016791">
    <property type="term" value="F:phosphatase activity"/>
    <property type="evidence" value="ECO:0007669"/>
    <property type="project" value="TreeGrafter"/>
</dbReference>
<reference evidence="1 2" key="1">
    <citation type="submission" date="2018-12" db="EMBL/GenBank/DDBJ databases">
        <title>Sphingomonas sp. HMF7854 Genome sequencing and assembly.</title>
        <authorList>
            <person name="Cha I."/>
            <person name="Kang H."/>
            <person name="Kim H."/>
            <person name="Kang J."/>
            <person name="Joh K."/>
        </authorList>
    </citation>
    <scope>NUCLEOTIDE SEQUENCE [LARGE SCALE GENOMIC DNA]</scope>
    <source>
        <strain evidence="1 2">HMF7854</strain>
    </source>
</reference>
<dbReference type="AlphaFoldDB" id="A0A429VAL4"/>
<name>A0A429VAL4_9SPHN</name>
<dbReference type="InterPro" id="IPR023214">
    <property type="entry name" value="HAD_sf"/>
</dbReference>
<accession>A0A429VAL4</accession>
<dbReference type="SUPFAM" id="SSF56784">
    <property type="entry name" value="HAD-like"/>
    <property type="match status" value="1"/>
</dbReference>
<dbReference type="GO" id="GO:0005737">
    <property type="term" value="C:cytoplasm"/>
    <property type="evidence" value="ECO:0007669"/>
    <property type="project" value="TreeGrafter"/>
</dbReference>
<keyword evidence="1" id="KW-0378">Hydrolase</keyword>
<dbReference type="NCBIfam" id="TIGR01460">
    <property type="entry name" value="HAD-SF-IIA"/>
    <property type="match status" value="1"/>
</dbReference>
<protein>
    <submittedName>
        <fullName evidence="1">HAD-IIA family hydrolase</fullName>
    </submittedName>
</protein>